<dbReference type="AlphaFoldDB" id="A0A4Q7MHJ9"/>
<protein>
    <submittedName>
        <fullName evidence="1">Uncharacterized protein</fullName>
    </submittedName>
</protein>
<gene>
    <name evidence="1" type="ORF">EV187_0095</name>
</gene>
<dbReference type="EMBL" id="SGWY01000001">
    <property type="protein sequence ID" value="RZS67674.1"/>
    <property type="molecule type" value="Genomic_DNA"/>
</dbReference>
<comment type="caution">
    <text evidence="1">The sequence shown here is derived from an EMBL/GenBank/DDBJ whole genome shotgun (WGS) entry which is preliminary data.</text>
</comment>
<reference evidence="1 2" key="1">
    <citation type="submission" date="2019-02" db="EMBL/GenBank/DDBJ databases">
        <title>Genomic Encyclopedia of Type Strains, Phase IV (KMG-IV): sequencing the most valuable type-strain genomes for metagenomic binning, comparative biology and taxonomic classification.</title>
        <authorList>
            <person name="Goeker M."/>
        </authorList>
    </citation>
    <scope>NUCLEOTIDE SEQUENCE [LARGE SCALE GENOMIC DNA]</scope>
    <source>
        <strain evidence="1 2">DSM 43045</strain>
    </source>
</reference>
<sequence length="70" mass="7662">MNSALLSPRTGFLADWAVRSGLGLASWGLQRAARRNDRDRLLRRLEARAAAEAALAERDAAHRASTYGLL</sequence>
<organism evidence="1 2">
    <name type="scientific">Agromyces ramosus</name>
    <dbReference type="NCBI Taxonomy" id="33879"/>
    <lineage>
        <taxon>Bacteria</taxon>
        <taxon>Bacillati</taxon>
        <taxon>Actinomycetota</taxon>
        <taxon>Actinomycetes</taxon>
        <taxon>Micrococcales</taxon>
        <taxon>Microbacteriaceae</taxon>
        <taxon>Agromyces</taxon>
    </lineage>
</organism>
<proteinExistence type="predicted"/>
<name>A0A4Q7MHJ9_9MICO</name>
<dbReference type="Proteomes" id="UP000293289">
    <property type="component" value="Unassembled WGS sequence"/>
</dbReference>
<dbReference type="OrthoDB" id="5008106at2"/>
<accession>A0A4Q7MHJ9</accession>
<keyword evidence="2" id="KW-1185">Reference proteome</keyword>
<evidence type="ECO:0000313" key="2">
    <source>
        <dbReference type="Proteomes" id="UP000293289"/>
    </source>
</evidence>
<evidence type="ECO:0000313" key="1">
    <source>
        <dbReference type="EMBL" id="RZS67674.1"/>
    </source>
</evidence>
<dbReference type="RefSeq" id="WP_130351093.1">
    <property type="nucleotide sequence ID" value="NZ_SGWY01000001.1"/>
</dbReference>